<dbReference type="NCBIfam" id="NF001204">
    <property type="entry name" value="PRK00166.1"/>
    <property type="match status" value="1"/>
</dbReference>
<dbReference type="InterPro" id="IPR029052">
    <property type="entry name" value="Metallo-depent_PP-like"/>
</dbReference>
<dbReference type="Gene3D" id="3.60.21.10">
    <property type="match status" value="1"/>
</dbReference>
<dbReference type="Proteomes" id="UP001264519">
    <property type="component" value="Unassembled WGS sequence"/>
</dbReference>
<accession>A0ABU1G225</accession>
<dbReference type="PANTHER" id="PTHR40942:SF4">
    <property type="entry name" value="CYTOCHROME C5"/>
    <property type="match status" value="1"/>
</dbReference>
<evidence type="ECO:0000256" key="5">
    <source>
        <dbReference type="ARBA" id="ARBA00031248"/>
    </source>
</evidence>
<sequence>MTTYAVGDLQGCHEEFVALLERLAFDPRRDRLWLAGDLVNRGRGSLACLREVAALGDAARVVLGNHDLHLLAVARGGARLKRKDTLAAILEAPDRERLLDWLQSRPLVVRDGDTLMSHAGLPPRWGLDRAVALADEVAERLGGEHAGAFLERMYGNAPARWRDDLEGLDRLRAIVNTFTRMRFIDAAGTLDFTAKEGLDSAPPGFAPWFQYPRDDDPRLLFGHWAALQGATPGSRVRAEALDTGCVWGGALTALDLESGERIRVPSRHCPLPRDPEAR</sequence>
<organism evidence="10 11">
    <name type="scientific">Halomonas koreensis</name>
    <dbReference type="NCBI Taxonomy" id="245385"/>
    <lineage>
        <taxon>Bacteria</taxon>
        <taxon>Pseudomonadati</taxon>
        <taxon>Pseudomonadota</taxon>
        <taxon>Gammaproteobacteria</taxon>
        <taxon>Oceanospirillales</taxon>
        <taxon>Halomonadaceae</taxon>
        <taxon>Halomonas</taxon>
    </lineage>
</organism>
<evidence type="ECO:0000256" key="1">
    <source>
        <dbReference type="ARBA" id="ARBA00003413"/>
    </source>
</evidence>
<name>A0ABU1G225_9GAMM</name>
<dbReference type="NCBIfam" id="TIGR00668">
    <property type="entry name" value="apaH"/>
    <property type="match status" value="1"/>
</dbReference>
<keyword evidence="4 10" id="KW-0378">Hydrolase</keyword>
<gene>
    <name evidence="10" type="ORF">QC818_07205</name>
</gene>
<dbReference type="InterPro" id="IPR004617">
    <property type="entry name" value="ApaH"/>
</dbReference>
<dbReference type="SUPFAM" id="SSF56300">
    <property type="entry name" value="Metallo-dependent phosphatases"/>
    <property type="match status" value="1"/>
</dbReference>
<comment type="caution">
    <text evidence="10">The sequence shown here is derived from an EMBL/GenBank/DDBJ whole genome shotgun (WGS) entry which is preliminary data.</text>
</comment>
<evidence type="ECO:0000256" key="4">
    <source>
        <dbReference type="ARBA" id="ARBA00022801"/>
    </source>
</evidence>
<comment type="function">
    <text evidence="1">Hydrolyzes diadenosine 5',5'''-P1,P4-tetraphosphate to yield ADP.</text>
</comment>
<evidence type="ECO:0000313" key="10">
    <source>
        <dbReference type="EMBL" id="MDR5866573.1"/>
    </source>
</evidence>
<keyword evidence="11" id="KW-1185">Reference proteome</keyword>
<evidence type="ECO:0000313" key="11">
    <source>
        <dbReference type="Proteomes" id="UP001264519"/>
    </source>
</evidence>
<comment type="catalytic activity">
    <reaction evidence="8">
        <text>P(1),P(4)-bis(5'-adenosyl) tetraphosphate + H2O = 2 ADP + 2 H(+)</text>
        <dbReference type="Rhea" id="RHEA:24252"/>
        <dbReference type="ChEBI" id="CHEBI:15377"/>
        <dbReference type="ChEBI" id="CHEBI:15378"/>
        <dbReference type="ChEBI" id="CHEBI:58141"/>
        <dbReference type="ChEBI" id="CHEBI:456216"/>
        <dbReference type="EC" id="3.6.1.41"/>
    </reaction>
</comment>
<dbReference type="EC" id="3.6.1.41" evidence="3"/>
<dbReference type="PIRSF" id="PIRSF000903">
    <property type="entry name" value="B5n-ttraPtase_sm"/>
    <property type="match status" value="1"/>
</dbReference>
<proteinExistence type="inferred from homology"/>
<dbReference type="CDD" id="cd07422">
    <property type="entry name" value="MPP_ApaH"/>
    <property type="match status" value="1"/>
</dbReference>
<evidence type="ECO:0000259" key="9">
    <source>
        <dbReference type="Pfam" id="PF00149"/>
    </source>
</evidence>
<feature type="domain" description="Calcineurin-like phosphoesterase" evidence="9">
    <location>
        <begin position="1"/>
        <end position="122"/>
    </location>
</feature>
<dbReference type="GO" id="GO:0008803">
    <property type="term" value="F:bis(5'-nucleosyl)-tetraphosphatase (symmetrical) activity"/>
    <property type="evidence" value="ECO:0007669"/>
    <property type="project" value="UniProtKB-EC"/>
</dbReference>
<dbReference type="RefSeq" id="WP_309652175.1">
    <property type="nucleotide sequence ID" value="NZ_JARWAK010000005.1"/>
</dbReference>
<comment type="similarity">
    <text evidence="2">Belongs to the Ap4A hydrolase family.</text>
</comment>
<evidence type="ECO:0000256" key="2">
    <source>
        <dbReference type="ARBA" id="ARBA00005419"/>
    </source>
</evidence>
<dbReference type="PANTHER" id="PTHR40942">
    <property type="match status" value="1"/>
</dbReference>
<dbReference type="EMBL" id="JARWAK010000005">
    <property type="protein sequence ID" value="MDR5866573.1"/>
    <property type="molecule type" value="Genomic_DNA"/>
</dbReference>
<evidence type="ECO:0000256" key="6">
    <source>
        <dbReference type="ARBA" id="ARBA00032248"/>
    </source>
</evidence>
<dbReference type="InterPro" id="IPR004843">
    <property type="entry name" value="Calcineurin-like_PHP"/>
</dbReference>
<evidence type="ECO:0000256" key="7">
    <source>
        <dbReference type="ARBA" id="ARBA00033210"/>
    </source>
</evidence>
<protein>
    <recommendedName>
        <fullName evidence="3">bis(5'-nucleosyl)-tetraphosphatase (symmetrical)</fullName>
        <ecNumber evidence="3">3.6.1.41</ecNumber>
    </recommendedName>
    <alternativeName>
        <fullName evidence="6">Ap4A hydrolase</fullName>
    </alternativeName>
    <alternativeName>
        <fullName evidence="5">Diadenosine 5',5'''-P1,P4-tetraphosphate pyrophosphohydrolase</fullName>
    </alternativeName>
    <alternativeName>
        <fullName evidence="7">Diadenosine tetraphosphatase</fullName>
    </alternativeName>
</protein>
<evidence type="ECO:0000256" key="3">
    <source>
        <dbReference type="ARBA" id="ARBA00012506"/>
    </source>
</evidence>
<evidence type="ECO:0000256" key="8">
    <source>
        <dbReference type="ARBA" id="ARBA00049417"/>
    </source>
</evidence>
<reference evidence="10 11" key="1">
    <citation type="submission" date="2023-04" db="EMBL/GenBank/DDBJ databases">
        <title>A long-awaited taxogenomic arrangement of the family Halomonadaceae.</title>
        <authorList>
            <person name="De La Haba R."/>
            <person name="Chuvochina M."/>
            <person name="Wittouck S."/>
            <person name="Arahal D.R."/>
            <person name="Sanchez-Porro C."/>
            <person name="Hugenholtz P."/>
            <person name="Ventosa A."/>
        </authorList>
    </citation>
    <scope>NUCLEOTIDE SEQUENCE [LARGE SCALE GENOMIC DNA]</scope>
    <source>
        <strain evidence="10 11">DSM 23530</strain>
    </source>
</reference>
<dbReference type="Pfam" id="PF00149">
    <property type="entry name" value="Metallophos"/>
    <property type="match status" value="1"/>
</dbReference>